<sequence>MKLSLKLQDDQNPLLKAKIPISIFSQPFISSLTTTTPTTSSNKSSQDTSFSLSTNFPSGPSLKLSYAPSTSPTTTIPFSISLKSGLGLLGSPKDSPLVFTAQFSLSSAKPGTVIPTFSLHFKPQFGNFALHKATSSNPSLEPDSGSHSIPGTQFQSGSSSNSEFGNGFALDGSSVWQEVKLEPRSGVDDGLETSKLGYGKGLYSNDGFGTERSLVREDGKKAGIFGGIAVRARTLFPVTKRAVVNLRWAVNLPSDVGSKMPYLTVNKIGIERVEEVKEVTEVKSKSIESNVDDLELLKGMYSWMKRDLETLENENREMKQCLHDMRLGVSAKNVRRESEGIGRRVSTPSVENSNEFERWRGKKIVADDNGGREVKKSVNKMNDVESELQKAIKAASS</sequence>
<protein>
    <submittedName>
        <fullName evidence="2">Uncharacterized protein</fullName>
    </submittedName>
</protein>
<evidence type="ECO:0000313" key="2">
    <source>
        <dbReference type="EMBL" id="EOY24066.1"/>
    </source>
</evidence>
<dbReference type="OMA" id="SGGFEQW"/>
<dbReference type="InParanoid" id="A0A061G3B4"/>
<dbReference type="eggNOG" id="ENOG502QWG8">
    <property type="taxonomic scope" value="Eukaryota"/>
</dbReference>
<feature type="region of interest" description="Disordered" evidence="1">
    <location>
        <begin position="132"/>
        <end position="163"/>
    </location>
</feature>
<dbReference type="PANTHER" id="PTHR34285:SF6">
    <property type="entry name" value="TRANSMEMBRANE PROTEIN"/>
    <property type="match status" value="1"/>
</dbReference>
<name>A0A061G3B4_THECC</name>
<proteinExistence type="predicted"/>
<dbReference type="EMBL" id="CM001881">
    <property type="protein sequence ID" value="EOY24066.1"/>
    <property type="molecule type" value="Genomic_DNA"/>
</dbReference>
<dbReference type="PANTHER" id="PTHR34285">
    <property type="entry name" value="OS08G0510800 PROTEIN"/>
    <property type="match status" value="1"/>
</dbReference>
<dbReference type="AlphaFoldDB" id="A0A061G3B4"/>
<accession>A0A061G3B4</accession>
<evidence type="ECO:0000256" key="1">
    <source>
        <dbReference type="SAM" id="MobiDB-lite"/>
    </source>
</evidence>
<feature type="compositionally biased region" description="Polar residues" evidence="1">
    <location>
        <begin position="133"/>
        <end position="152"/>
    </location>
</feature>
<dbReference type="Proteomes" id="UP000026915">
    <property type="component" value="Chromosome 3"/>
</dbReference>
<keyword evidence="3" id="KW-1185">Reference proteome</keyword>
<gene>
    <name evidence="2" type="ORF">TCM_015770</name>
</gene>
<feature type="compositionally biased region" description="Low complexity" evidence="1">
    <location>
        <begin position="153"/>
        <end position="163"/>
    </location>
</feature>
<organism evidence="2 3">
    <name type="scientific">Theobroma cacao</name>
    <name type="common">Cacao</name>
    <name type="synonym">Cocoa</name>
    <dbReference type="NCBI Taxonomy" id="3641"/>
    <lineage>
        <taxon>Eukaryota</taxon>
        <taxon>Viridiplantae</taxon>
        <taxon>Streptophyta</taxon>
        <taxon>Embryophyta</taxon>
        <taxon>Tracheophyta</taxon>
        <taxon>Spermatophyta</taxon>
        <taxon>Magnoliopsida</taxon>
        <taxon>eudicotyledons</taxon>
        <taxon>Gunneridae</taxon>
        <taxon>Pentapetalae</taxon>
        <taxon>rosids</taxon>
        <taxon>malvids</taxon>
        <taxon>Malvales</taxon>
        <taxon>Malvaceae</taxon>
        <taxon>Byttnerioideae</taxon>
        <taxon>Theobroma</taxon>
    </lineage>
</organism>
<evidence type="ECO:0000313" key="3">
    <source>
        <dbReference type="Proteomes" id="UP000026915"/>
    </source>
</evidence>
<dbReference type="STRING" id="3641.A0A061G3B4"/>
<dbReference type="Gramene" id="EOY24066">
    <property type="protein sequence ID" value="EOY24066"/>
    <property type="gene ID" value="TCM_015770"/>
</dbReference>
<reference evidence="2 3" key="1">
    <citation type="journal article" date="2013" name="Genome Biol.">
        <title>The genome sequence of the most widely cultivated cacao type and its use to identify candidate genes regulating pod color.</title>
        <authorList>
            <person name="Motamayor J.C."/>
            <person name="Mockaitis K."/>
            <person name="Schmutz J."/>
            <person name="Haiminen N."/>
            <person name="Iii D.L."/>
            <person name="Cornejo O."/>
            <person name="Findley S.D."/>
            <person name="Zheng P."/>
            <person name="Utro F."/>
            <person name="Royaert S."/>
            <person name="Saski C."/>
            <person name="Jenkins J."/>
            <person name="Podicheti R."/>
            <person name="Zhao M."/>
            <person name="Scheffler B.E."/>
            <person name="Stack J.C."/>
            <person name="Feltus F.A."/>
            <person name="Mustiga G.M."/>
            <person name="Amores F."/>
            <person name="Phillips W."/>
            <person name="Marelli J.P."/>
            <person name="May G.D."/>
            <person name="Shapiro H."/>
            <person name="Ma J."/>
            <person name="Bustamante C.D."/>
            <person name="Schnell R.J."/>
            <person name="Main D."/>
            <person name="Gilbert D."/>
            <person name="Parida L."/>
            <person name="Kuhn D.N."/>
        </authorList>
    </citation>
    <scope>NUCLEOTIDE SEQUENCE [LARGE SCALE GENOMIC DNA]</scope>
    <source>
        <strain evidence="3">cv. Matina 1-6</strain>
    </source>
</reference>
<dbReference type="HOGENOM" id="CLU_049392_0_0_1"/>